<dbReference type="EMBL" id="BSDZ01000004">
    <property type="protein sequence ID" value="GLI59410.1"/>
    <property type="molecule type" value="Genomic_DNA"/>
</dbReference>
<evidence type="ECO:0000313" key="3">
    <source>
        <dbReference type="Proteomes" id="UP001165090"/>
    </source>
</evidence>
<proteinExistence type="predicted"/>
<dbReference type="InterPro" id="IPR040400">
    <property type="entry name" value="BAG5/6/7/8"/>
</dbReference>
<evidence type="ECO:0000313" key="2">
    <source>
        <dbReference type="EMBL" id="GLI59410.1"/>
    </source>
</evidence>
<evidence type="ECO:0000256" key="1">
    <source>
        <dbReference type="SAM" id="MobiDB-lite"/>
    </source>
</evidence>
<feature type="region of interest" description="Disordered" evidence="1">
    <location>
        <begin position="266"/>
        <end position="332"/>
    </location>
</feature>
<keyword evidence="3" id="KW-1185">Reference proteome</keyword>
<organism evidence="2 3">
    <name type="scientific">Volvox africanus</name>
    <dbReference type="NCBI Taxonomy" id="51714"/>
    <lineage>
        <taxon>Eukaryota</taxon>
        <taxon>Viridiplantae</taxon>
        <taxon>Chlorophyta</taxon>
        <taxon>core chlorophytes</taxon>
        <taxon>Chlorophyceae</taxon>
        <taxon>CS clade</taxon>
        <taxon>Chlamydomonadales</taxon>
        <taxon>Volvocaceae</taxon>
        <taxon>Volvox</taxon>
    </lineage>
</organism>
<feature type="compositionally biased region" description="Low complexity" evidence="1">
    <location>
        <begin position="811"/>
        <end position="833"/>
    </location>
</feature>
<feature type="region of interest" description="Disordered" evidence="1">
    <location>
        <begin position="169"/>
        <end position="233"/>
    </location>
</feature>
<sequence>MFRVSNPWDGWMRPSDDDAYPFAMPASHLRASAPFEGFGFDQPDEYRYPGYRTGRRHPTIPAALFPGYPRQPRQQTFFPTSPAPHDPYDSLAEPPFVFHYPRRAAAAPEPAFYMGPAPPQAPRGRAVPHPAAEDANASDVDYEQDDEHGLPFLLHNGCVLKPPVTQRVRQHKQPVMVGKPQPLASAPLTQSGAGGSKAAVFSESACHSDPDDADGSDPDGHHPTLARAGGRSVQPQPVLVWDPLTGRSFRAIVPAAVAAATGAHGVARAAKGDGGKDSVTAAREFSTKPQCDSTAPYNTPAPGPAAAAATSPSRANTAQAARGSSAAGSGPTRILVRSVDSNDAAATRGPGIASASAASAACASASASASGSLERQNSTALVTRPPLEVALSRGPSAVLPAAVATVADADAAAASGSRTASTIRASASHAAVSTAAAAGSTAAASARAGSSSIAESQAVHSKGPIAAATAPRMTRSMAARTIQRWWRGWRLWRHTPALRVLMALSAELRRAAACYYGYMGATEGNLTDKQHLEVNELAMRVILKLDSLEGLPHELRALRKHLTARALRLQDEVQSAYAKSTTRLTLQRQAAMDPPPTAAAVPESFTADAEGAEGAERAEGAGGTSPATEDLVTPELSPKCDATDLAGSPSTETAAAAAVMGSEDGVSGSSGRPSGASVVASGDLRGASAATAAATAKCARALRRRCKHVRAKHGGGFDHPSAPSLTSKSLSAPVLRRPQGDDVNISRISGRLLQRLRRRFGASAAAAAVAAAAAAAAHLPPAASSRRGASQSSGQDVCVLRKQRHVAHNKQQQQQQQSQQSQQSQQPQHQQQQPVFLRVVVQSDVGADVDGGSIRSCRSAMFVESGVQTD</sequence>
<dbReference type="SUPFAM" id="SSF63491">
    <property type="entry name" value="BAG domain"/>
    <property type="match status" value="1"/>
</dbReference>
<name>A0ABQ5RPD5_9CHLO</name>
<comment type="caution">
    <text evidence="2">The sequence shown here is derived from an EMBL/GenBank/DDBJ whole genome shotgun (WGS) entry which is preliminary data.</text>
</comment>
<feature type="region of interest" description="Disordered" evidence="1">
    <location>
        <begin position="711"/>
        <end position="738"/>
    </location>
</feature>
<feature type="compositionally biased region" description="Low complexity" evidence="1">
    <location>
        <begin position="294"/>
        <end position="330"/>
    </location>
</feature>
<dbReference type="PANTHER" id="PTHR33322:SF4">
    <property type="entry name" value="BAG DOMAIN CONTAINING PROTEIN, EXPRESSED"/>
    <property type="match status" value="1"/>
</dbReference>
<feature type="region of interest" description="Disordered" evidence="1">
    <location>
        <begin position="804"/>
        <end position="833"/>
    </location>
</feature>
<feature type="region of interest" description="Disordered" evidence="1">
    <location>
        <begin position="117"/>
        <end position="141"/>
    </location>
</feature>
<reference evidence="2 3" key="1">
    <citation type="journal article" date="2023" name="IScience">
        <title>Expanded male sex-determining region conserved during the evolution of homothallism in the green alga Volvox.</title>
        <authorList>
            <person name="Yamamoto K."/>
            <person name="Matsuzaki R."/>
            <person name="Mahakham W."/>
            <person name="Heman W."/>
            <person name="Sekimoto H."/>
            <person name="Kawachi M."/>
            <person name="Minakuchi Y."/>
            <person name="Toyoda A."/>
            <person name="Nozaki H."/>
        </authorList>
    </citation>
    <scope>NUCLEOTIDE SEQUENCE [LARGE SCALE GENOMIC DNA]</scope>
    <source>
        <strain evidence="2 3">NIES-4468</strain>
    </source>
</reference>
<feature type="region of interest" description="Disordered" evidence="1">
    <location>
        <begin position="609"/>
        <end position="678"/>
    </location>
</feature>
<protein>
    <recommendedName>
        <fullName evidence="4">BAG domain-containing protein</fullName>
    </recommendedName>
</protein>
<dbReference type="PANTHER" id="PTHR33322">
    <property type="entry name" value="BAG DOMAIN CONTAINING PROTEIN, EXPRESSED"/>
    <property type="match status" value="1"/>
</dbReference>
<accession>A0ABQ5RPD5</accession>
<gene>
    <name evidence="2" type="ORF">VaNZ11_001293</name>
</gene>
<dbReference type="Proteomes" id="UP001165090">
    <property type="component" value="Unassembled WGS sequence"/>
</dbReference>
<evidence type="ECO:0008006" key="4">
    <source>
        <dbReference type="Google" id="ProtNLM"/>
    </source>
</evidence>